<accession>A0A0F9FYD0</accession>
<evidence type="ECO:0000313" key="1">
    <source>
        <dbReference type="EMBL" id="KKL83246.1"/>
    </source>
</evidence>
<dbReference type="EMBL" id="LAZR01022034">
    <property type="protein sequence ID" value="KKL83246.1"/>
    <property type="molecule type" value="Genomic_DNA"/>
</dbReference>
<dbReference type="AlphaFoldDB" id="A0A0F9FYD0"/>
<gene>
    <name evidence="1" type="ORF">LCGC14_1976670</name>
</gene>
<comment type="caution">
    <text evidence="1">The sequence shown here is derived from an EMBL/GenBank/DDBJ whole genome shotgun (WGS) entry which is preliminary data.</text>
</comment>
<proteinExistence type="predicted"/>
<protein>
    <submittedName>
        <fullName evidence="1">Uncharacterized protein</fullName>
    </submittedName>
</protein>
<sequence length="74" mass="9030">MEPECKICKRDTEKRVVIKRNPLKKLDTLLPNGYEEFYCNNTIKTKRIWNKDIRGKNVYKWIEEECRNNIIVKK</sequence>
<reference evidence="1" key="1">
    <citation type="journal article" date="2015" name="Nature">
        <title>Complex archaea that bridge the gap between prokaryotes and eukaryotes.</title>
        <authorList>
            <person name="Spang A."/>
            <person name="Saw J.H."/>
            <person name="Jorgensen S.L."/>
            <person name="Zaremba-Niedzwiedzka K."/>
            <person name="Martijn J."/>
            <person name="Lind A.E."/>
            <person name="van Eijk R."/>
            <person name="Schleper C."/>
            <person name="Guy L."/>
            <person name="Ettema T.J."/>
        </authorList>
    </citation>
    <scope>NUCLEOTIDE SEQUENCE</scope>
</reference>
<name>A0A0F9FYD0_9ZZZZ</name>
<organism evidence="1">
    <name type="scientific">marine sediment metagenome</name>
    <dbReference type="NCBI Taxonomy" id="412755"/>
    <lineage>
        <taxon>unclassified sequences</taxon>
        <taxon>metagenomes</taxon>
        <taxon>ecological metagenomes</taxon>
    </lineage>
</organism>